<evidence type="ECO:0000313" key="1">
    <source>
        <dbReference type="EMBL" id="KAJ7323929.1"/>
    </source>
</evidence>
<evidence type="ECO:0000313" key="2">
    <source>
        <dbReference type="Proteomes" id="UP001218218"/>
    </source>
</evidence>
<dbReference type="Proteomes" id="UP001218218">
    <property type="component" value="Unassembled WGS sequence"/>
</dbReference>
<organism evidence="1 2">
    <name type="scientific">Mycena albidolilacea</name>
    <dbReference type="NCBI Taxonomy" id="1033008"/>
    <lineage>
        <taxon>Eukaryota</taxon>
        <taxon>Fungi</taxon>
        <taxon>Dikarya</taxon>
        <taxon>Basidiomycota</taxon>
        <taxon>Agaricomycotina</taxon>
        <taxon>Agaricomycetes</taxon>
        <taxon>Agaricomycetidae</taxon>
        <taxon>Agaricales</taxon>
        <taxon>Marasmiineae</taxon>
        <taxon>Mycenaceae</taxon>
        <taxon>Mycena</taxon>
    </lineage>
</organism>
<name>A0AAD6ZIQ3_9AGAR</name>
<keyword evidence="2" id="KW-1185">Reference proteome</keyword>
<protein>
    <submittedName>
        <fullName evidence="1">Uncharacterized protein</fullName>
    </submittedName>
</protein>
<comment type="caution">
    <text evidence="1">The sequence shown here is derived from an EMBL/GenBank/DDBJ whole genome shotgun (WGS) entry which is preliminary data.</text>
</comment>
<dbReference type="EMBL" id="JARIHO010000045">
    <property type="protein sequence ID" value="KAJ7323929.1"/>
    <property type="molecule type" value="Genomic_DNA"/>
</dbReference>
<dbReference type="AlphaFoldDB" id="A0AAD6ZIQ3"/>
<accession>A0AAD6ZIQ3</accession>
<proteinExistence type="predicted"/>
<reference evidence="1" key="1">
    <citation type="submission" date="2023-03" db="EMBL/GenBank/DDBJ databases">
        <title>Massive genome expansion in bonnet fungi (Mycena s.s.) driven by repeated elements and novel gene families across ecological guilds.</title>
        <authorList>
            <consortium name="Lawrence Berkeley National Laboratory"/>
            <person name="Harder C.B."/>
            <person name="Miyauchi S."/>
            <person name="Viragh M."/>
            <person name="Kuo A."/>
            <person name="Thoen E."/>
            <person name="Andreopoulos B."/>
            <person name="Lu D."/>
            <person name="Skrede I."/>
            <person name="Drula E."/>
            <person name="Henrissat B."/>
            <person name="Morin E."/>
            <person name="Kohler A."/>
            <person name="Barry K."/>
            <person name="LaButti K."/>
            <person name="Morin E."/>
            <person name="Salamov A."/>
            <person name="Lipzen A."/>
            <person name="Mereny Z."/>
            <person name="Hegedus B."/>
            <person name="Baldrian P."/>
            <person name="Stursova M."/>
            <person name="Weitz H."/>
            <person name="Taylor A."/>
            <person name="Grigoriev I.V."/>
            <person name="Nagy L.G."/>
            <person name="Martin F."/>
            <person name="Kauserud H."/>
        </authorList>
    </citation>
    <scope>NUCLEOTIDE SEQUENCE</scope>
    <source>
        <strain evidence="1">CBHHK002</strain>
    </source>
</reference>
<gene>
    <name evidence="1" type="ORF">DFH08DRAFT_887175</name>
</gene>
<sequence>MVERGREAKGGGGGGRDVRCEEGVVSVIGGGGGNDSSSFRLPFAFGCLRGLGAGLGYRRGGSCEGGEVIPRDLHHRGRGGGARRLRGRCRFRVHGRGAQVALPAEEVGRLAGRGRRGVVVAFVVHVAVLRGGRGGCARTGVTSNGHWEHRRCLKLLENKERNAIGSPEISEPDVAFLRMPPAGGVHERAESASLWFQRKESRWGFAHKDTTPDGLHRGGTPLCKRYWRRPKERTATTTGREMKVVWEKRRERVGSRSFSCESAVPTRRQKVLDCCPAGAGPRWAGVAQRQGLPLRYGRVAARELRLVRPLGRYVSRGFTNRSSES</sequence>